<dbReference type="Pfam" id="PF13307">
    <property type="entry name" value="Helicase_C_2"/>
    <property type="match status" value="1"/>
</dbReference>
<keyword evidence="14" id="KW-0238">DNA-binding</keyword>
<evidence type="ECO:0000256" key="9">
    <source>
        <dbReference type="ARBA" id="ARBA00022806"/>
    </source>
</evidence>
<keyword evidence="17" id="KW-0413">Isomerase</keyword>
<dbReference type="InterPro" id="IPR006554">
    <property type="entry name" value="Helicase-like_DEXD_c2"/>
</dbReference>
<dbReference type="CDD" id="cd18788">
    <property type="entry name" value="SF2_C_XPD"/>
    <property type="match status" value="1"/>
</dbReference>
<evidence type="ECO:0000256" key="5">
    <source>
        <dbReference type="ARBA" id="ARBA00022723"/>
    </source>
</evidence>
<evidence type="ECO:0000256" key="15">
    <source>
        <dbReference type="ARBA" id="ARBA00023163"/>
    </source>
</evidence>
<dbReference type="InterPro" id="IPR010643">
    <property type="entry name" value="HBB"/>
</dbReference>
<proteinExistence type="inferred from homology"/>
<dbReference type="InterPro" id="IPR010614">
    <property type="entry name" value="RAD3-like_helicase_DEAD"/>
</dbReference>
<dbReference type="GO" id="GO:0000112">
    <property type="term" value="C:nucleotide-excision repair factor 3 complex"/>
    <property type="evidence" value="ECO:0007669"/>
    <property type="project" value="UniProtKB-ARBA"/>
</dbReference>
<evidence type="ECO:0000256" key="16">
    <source>
        <dbReference type="ARBA" id="ARBA00023204"/>
    </source>
</evidence>
<evidence type="ECO:0000256" key="2">
    <source>
        <dbReference type="ARBA" id="ARBA00004123"/>
    </source>
</evidence>
<comment type="subcellular location">
    <subcellularLocation>
        <location evidence="2">Nucleus</location>
    </subcellularLocation>
</comment>
<dbReference type="NCBIfam" id="TIGR00604">
    <property type="entry name" value="rad3"/>
    <property type="match status" value="1"/>
</dbReference>
<dbReference type="EC" id="5.6.2.3" evidence="19"/>
<evidence type="ECO:0000256" key="21">
    <source>
        <dbReference type="SAM" id="MobiDB-lite"/>
    </source>
</evidence>
<evidence type="ECO:0000256" key="18">
    <source>
        <dbReference type="ARBA" id="ARBA00023242"/>
    </source>
</evidence>
<keyword evidence="10" id="KW-0067">ATP-binding</keyword>
<comment type="cofactor">
    <cofactor evidence="1">
        <name>[4Fe-4S] cluster</name>
        <dbReference type="ChEBI" id="CHEBI:49883"/>
    </cofactor>
</comment>
<evidence type="ECO:0000256" key="19">
    <source>
        <dbReference type="ARBA" id="ARBA00044969"/>
    </source>
</evidence>
<gene>
    <name evidence="23" type="ORF">E0L32_000217</name>
</gene>
<dbReference type="FunFam" id="3.40.50.300:FF:000135">
    <property type="entry name" value="DNA repair helicase RAD3, putative"/>
    <property type="match status" value="1"/>
</dbReference>
<dbReference type="InterPro" id="IPR006555">
    <property type="entry name" value="ATP-dep_Helicase_C"/>
</dbReference>
<dbReference type="GO" id="GO:0006366">
    <property type="term" value="P:transcription by RNA polymerase II"/>
    <property type="evidence" value="ECO:0007669"/>
    <property type="project" value="TreeGrafter"/>
</dbReference>
<dbReference type="InterPro" id="IPR042493">
    <property type="entry name" value="XPD_DNA_FeS"/>
</dbReference>
<evidence type="ECO:0000256" key="1">
    <source>
        <dbReference type="ARBA" id="ARBA00001966"/>
    </source>
</evidence>
<evidence type="ECO:0000256" key="10">
    <source>
        <dbReference type="ARBA" id="ARBA00022840"/>
    </source>
</evidence>
<dbReference type="SMART" id="SM00491">
    <property type="entry name" value="HELICc2"/>
    <property type="match status" value="1"/>
</dbReference>
<dbReference type="GO" id="GO:0005524">
    <property type="term" value="F:ATP binding"/>
    <property type="evidence" value="ECO:0007669"/>
    <property type="project" value="UniProtKB-KW"/>
</dbReference>
<keyword evidence="24" id="KW-1185">Reference proteome</keyword>
<dbReference type="SMART" id="SM00488">
    <property type="entry name" value="DEXDc2"/>
    <property type="match status" value="1"/>
</dbReference>
<dbReference type="GO" id="GO:0006289">
    <property type="term" value="P:nucleotide-excision repair"/>
    <property type="evidence" value="ECO:0007669"/>
    <property type="project" value="InterPro"/>
</dbReference>
<dbReference type="InterPro" id="IPR014013">
    <property type="entry name" value="Helic_SF1/SF2_ATP-bd_DinG/Rad3"/>
</dbReference>
<evidence type="ECO:0000256" key="7">
    <source>
        <dbReference type="ARBA" id="ARBA00022763"/>
    </source>
</evidence>
<evidence type="ECO:0000256" key="14">
    <source>
        <dbReference type="ARBA" id="ARBA00023125"/>
    </source>
</evidence>
<evidence type="ECO:0000259" key="22">
    <source>
        <dbReference type="PROSITE" id="PS51193"/>
    </source>
</evidence>
<sequence length="680" mass="77897">MSEIEKALLELKALMKYRAVELGYEEEFRGLGLTSRKNLCLHPLLKQEKSSRVVDAKCRLLTATFVREKRNRGEDLEGCVYHDNLDLLEPRNLIPNGIWTLDDLLRYGEQHKQCPYFTSRRMMQYSDVIIYSHHYLLDPKIAETVSRSFLVDSIVVFDEAHNIDNVCTESLSCDITDEALGRASRGTQKLNQRVKEMKETNHDKLKAEYYRLVDSLRDTIDPSQEEECLVNPVLPQHLLREPVPGNIRKAEHFTRIKARQVILESPASFLVHLKEHTFIERKALRFCAERLASLMRTLEPTDDGLEDFLSLGDIAMFATLVATYDKGFNVILEPFVSNTMEVSDPVLHFVCLDAAIAIKPVFERFRTVIITSGDLSPLEIYPKMLDFTPVMERSYTITWSSRQSFLPMIVTRGSDQTAIATSIRMQHDPSVLRNYGRLLVDFVKVTPDGLIVFFPSSLYMESTISVWQGMGILDEIWRYKVLLVETPTAQETSLALETYRTACSNGRGAVFLCLARGKVPEGIDFSRQYGRCVLCIGVPFHTESRIMKARLEFLRQTYRIREDDFLSFDAMRHVTQCLGRVIRGKDDYGVMVLADRRFERKRMQLPKWISHALLEANINLSTDMAVSNAKQFLNEMAQPLPVDQDGVGTWGLEDLRRHQEEELANRPGVPPPHSGTDQQS</sequence>
<dbReference type="PROSITE" id="PS51193">
    <property type="entry name" value="HELICASE_ATP_BIND_2"/>
    <property type="match status" value="1"/>
</dbReference>
<evidence type="ECO:0000256" key="17">
    <source>
        <dbReference type="ARBA" id="ARBA00023235"/>
    </source>
</evidence>
<dbReference type="InterPro" id="IPR001945">
    <property type="entry name" value="RAD3/XPD"/>
</dbReference>
<evidence type="ECO:0000313" key="23">
    <source>
        <dbReference type="EMBL" id="TPX15883.1"/>
    </source>
</evidence>
<dbReference type="Gene3D" id="3.40.50.300">
    <property type="entry name" value="P-loop containing nucleotide triphosphate hydrolases"/>
    <property type="match status" value="2"/>
</dbReference>
<dbReference type="FunFam" id="1.10.30.20:FF:000001">
    <property type="entry name" value="DNA repair helicase rad15"/>
    <property type="match status" value="1"/>
</dbReference>
<evidence type="ECO:0000256" key="6">
    <source>
        <dbReference type="ARBA" id="ARBA00022741"/>
    </source>
</evidence>
<dbReference type="STRING" id="1093900.A0A507B869"/>
<dbReference type="InterPro" id="IPR013020">
    <property type="entry name" value="Rad3/Chl1-like"/>
</dbReference>
<dbReference type="GO" id="GO:0046872">
    <property type="term" value="F:metal ion binding"/>
    <property type="evidence" value="ECO:0007669"/>
    <property type="project" value="UniProtKB-KW"/>
</dbReference>
<dbReference type="GO" id="GO:0045951">
    <property type="term" value="P:positive regulation of mitotic recombination"/>
    <property type="evidence" value="ECO:0007669"/>
    <property type="project" value="TreeGrafter"/>
</dbReference>
<dbReference type="GO" id="GO:0043139">
    <property type="term" value="F:5'-3' DNA helicase activity"/>
    <property type="evidence" value="ECO:0007669"/>
    <property type="project" value="UniProtKB-EC"/>
</dbReference>
<evidence type="ECO:0000256" key="11">
    <source>
        <dbReference type="ARBA" id="ARBA00023004"/>
    </source>
</evidence>
<dbReference type="Gene3D" id="1.10.275.40">
    <property type="match status" value="1"/>
</dbReference>
<dbReference type="PROSITE" id="PS00690">
    <property type="entry name" value="DEAH_ATP_HELICASE"/>
    <property type="match status" value="1"/>
</dbReference>
<dbReference type="Pfam" id="PF06733">
    <property type="entry name" value="DEAD_2"/>
    <property type="match status" value="1"/>
</dbReference>
<evidence type="ECO:0000256" key="12">
    <source>
        <dbReference type="ARBA" id="ARBA00023014"/>
    </source>
</evidence>
<keyword evidence="5" id="KW-0479">Metal-binding</keyword>
<dbReference type="InterPro" id="IPR002464">
    <property type="entry name" value="DNA/RNA_helicase_DEAH_CS"/>
</dbReference>
<comment type="similarity">
    <text evidence="3">Belongs to the helicase family. RAD3/XPD subfamily.</text>
</comment>
<keyword evidence="4" id="KW-0004">4Fe-4S</keyword>
<evidence type="ECO:0000256" key="4">
    <source>
        <dbReference type="ARBA" id="ARBA00022485"/>
    </source>
</evidence>
<evidence type="ECO:0000256" key="13">
    <source>
        <dbReference type="ARBA" id="ARBA00023015"/>
    </source>
</evidence>
<dbReference type="FunFam" id="3.40.50.300:FF:000128">
    <property type="entry name" value="Putative DNA repair helicase RAD3"/>
    <property type="match status" value="1"/>
</dbReference>
<evidence type="ECO:0000313" key="24">
    <source>
        <dbReference type="Proteomes" id="UP000319257"/>
    </source>
</evidence>
<keyword evidence="12" id="KW-0411">Iron-sulfur</keyword>
<accession>A0A507B869</accession>
<keyword evidence="16" id="KW-0234">DNA repair</keyword>
<dbReference type="PANTHER" id="PTHR11472:SF1">
    <property type="entry name" value="GENERAL TRANSCRIPTION AND DNA REPAIR FACTOR IIH HELICASE SUBUNIT XPD"/>
    <property type="match status" value="1"/>
</dbReference>
<keyword evidence="6" id="KW-0547">Nucleotide-binding</keyword>
<comment type="catalytic activity">
    <reaction evidence="20">
        <text>ATP + H2O = ADP + phosphate + H(+)</text>
        <dbReference type="Rhea" id="RHEA:13065"/>
        <dbReference type="ChEBI" id="CHEBI:15377"/>
        <dbReference type="ChEBI" id="CHEBI:15378"/>
        <dbReference type="ChEBI" id="CHEBI:30616"/>
        <dbReference type="ChEBI" id="CHEBI:43474"/>
        <dbReference type="ChEBI" id="CHEBI:456216"/>
        <dbReference type="EC" id="5.6.2.3"/>
    </reaction>
</comment>
<evidence type="ECO:0000256" key="20">
    <source>
        <dbReference type="ARBA" id="ARBA00048954"/>
    </source>
</evidence>
<keyword evidence="9" id="KW-0347">Helicase</keyword>
<evidence type="ECO:0000256" key="3">
    <source>
        <dbReference type="ARBA" id="ARBA00009146"/>
    </source>
</evidence>
<reference evidence="23 24" key="1">
    <citation type="submission" date="2019-06" db="EMBL/GenBank/DDBJ databases">
        <title>Draft genome sequence of the filamentous fungus Phialemoniopsis curvata isolated from diesel fuel.</title>
        <authorList>
            <person name="Varaljay V.A."/>
            <person name="Lyon W.J."/>
            <person name="Crouch A.L."/>
            <person name="Drake C.E."/>
            <person name="Hollomon J.M."/>
            <person name="Nadeau L.J."/>
            <person name="Nunn H.S."/>
            <person name="Stevenson B.S."/>
            <person name="Bojanowski C.L."/>
            <person name="Crookes-Goodson W.J."/>
        </authorList>
    </citation>
    <scope>NUCLEOTIDE SEQUENCE [LARGE SCALE GENOMIC DNA]</scope>
    <source>
        <strain evidence="23 24">D216</strain>
    </source>
</reference>
<dbReference type="GeneID" id="41967664"/>
<keyword evidence="15" id="KW-0804">Transcription</keyword>
<dbReference type="PRINTS" id="PR00852">
    <property type="entry name" value="XRODRMPGMNTD"/>
</dbReference>
<comment type="caution">
    <text evidence="23">The sequence shown here is derived from an EMBL/GenBank/DDBJ whole genome shotgun (WGS) entry which is preliminary data.</text>
</comment>
<dbReference type="GO" id="GO:0016818">
    <property type="term" value="F:hydrolase activity, acting on acid anhydrides, in phosphorus-containing anhydrides"/>
    <property type="evidence" value="ECO:0007669"/>
    <property type="project" value="InterPro"/>
</dbReference>
<feature type="compositionally biased region" description="Basic and acidic residues" evidence="21">
    <location>
        <begin position="655"/>
        <end position="664"/>
    </location>
</feature>
<organism evidence="23 24">
    <name type="scientific">Thyridium curvatum</name>
    <dbReference type="NCBI Taxonomy" id="1093900"/>
    <lineage>
        <taxon>Eukaryota</taxon>
        <taxon>Fungi</taxon>
        <taxon>Dikarya</taxon>
        <taxon>Ascomycota</taxon>
        <taxon>Pezizomycotina</taxon>
        <taxon>Sordariomycetes</taxon>
        <taxon>Sordariomycetidae</taxon>
        <taxon>Thyridiales</taxon>
        <taxon>Thyridiaceae</taxon>
        <taxon>Thyridium</taxon>
    </lineage>
</organism>
<evidence type="ECO:0000256" key="8">
    <source>
        <dbReference type="ARBA" id="ARBA00022801"/>
    </source>
</evidence>
<keyword evidence="11" id="KW-0408">Iron</keyword>
<dbReference type="OrthoDB" id="272481at2759"/>
<dbReference type="Pfam" id="PF06777">
    <property type="entry name" value="HBB"/>
    <property type="match status" value="1"/>
</dbReference>
<keyword evidence="13" id="KW-0805">Transcription regulation</keyword>
<keyword evidence="8" id="KW-0378">Hydrolase</keyword>
<name>A0A507B869_9PEZI</name>
<dbReference type="AlphaFoldDB" id="A0A507B869"/>
<keyword evidence="7" id="KW-0227">DNA damage</keyword>
<protein>
    <recommendedName>
        <fullName evidence="19">DNA 5'-3' helicase</fullName>
        <ecNumber evidence="19">5.6.2.3</ecNumber>
    </recommendedName>
</protein>
<dbReference type="InParanoid" id="A0A507B869"/>
<keyword evidence="18" id="KW-0539">Nucleus</keyword>
<dbReference type="FunFam" id="1.10.275.40:FF:000001">
    <property type="entry name" value="DNA repair helicase (Rad3)"/>
    <property type="match status" value="1"/>
</dbReference>
<dbReference type="RefSeq" id="XP_030997594.1">
    <property type="nucleotide sequence ID" value="XM_031136320.1"/>
</dbReference>
<dbReference type="PANTHER" id="PTHR11472">
    <property type="entry name" value="DNA REPAIR DEAD HELICASE RAD3/XP-D SUBFAMILY MEMBER"/>
    <property type="match status" value="1"/>
</dbReference>
<dbReference type="InterPro" id="IPR027417">
    <property type="entry name" value="P-loop_NTPase"/>
</dbReference>
<feature type="domain" description="Helicase ATP-binding" evidence="22">
    <location>
        <begin position="1"/>
        <end position="209"/>
    </location>
</feature>
<dbReference type="EMBL" id="SKBQ01000001">
    <property type="protein sequence ID" value="TPX15883.1"/>
    <property type="molecule type" value="Genomic_DNA"/>
</dbReference>
<dbReference type="Proteomes" id="UP000319257">
    <property type="component" value="Unassembled WGS sequence"/>
</dbReference>
<dbReference type="Gene3D" id="1.10.30.20">
    <property type="entry name" value="Bacterial XPD DNA helicase, FeS cluster domain"/>
    <property type="match status" value="1"/>
</dbReference>
<feature type="region of interest" description="Disordered" evidence="21">
    <location>
        <begin position="655"/>
        <end position="680"/>
    </location>
</feature>
<dbReference type="GO" id="GO:0003684">
    <property type="term" value="F:damaged DNA binding"/>
    <property type="evidence" value="ECO:0007669"/>
    <property type="project" value="TreeGrafter"/>
</dbReference>
<dbReference type="InterPro" id="IPR045028">
    <property type="entry name" value="DinG/Rad3-like"/>
</dbReference>
<dbReference type="GO" id="GO:0051539">
    <property type="term" value="F:4 iron, 4 sulfur cluster binding"/>
    <property type="evidence" value="ECO:0007669"/>
    <property type="project" value="UniProtKB-KW"/>
</dbReference>